<organism evidence="1 2">
    <name type="scientific">Exserohilum turcicum (strain 28A)</name>
    <name type="common">Northern leaf blight fungus</name>
    <name type="synonym">Setosphaeria turcica</name>
    <dbReference type="NCBI Taxonomy" id="671987"/>
    <lineage>
        <taxon>Eukaryota</taxon>
        <taxon>Fungi</taxon>
        <taxon>Dikarya</taxon>
        <taxon>Ascomycota</taxon>
        <taxon>Pezizomycotina</taxon>
        <taxon>Dothideomycetes</taxon>
        <taxon>Pleosporomycetidae</taxon>
        <taxon>Pleosporales</taxon>
        <taxon>Pleosporineae</taxon>
        <taxon>Pleosporaceae</taxon>
        <taxon>Exserohilum</taxon>
    </lineage>
</organism>
<name>R0KFX3_EXST2</name>
<gene>
    <name evidence="1" type="ORF">SETTUDRAFT_38867</name>
</gene>
<dbReference type="EMBL" id="KB908548">
    <property type="protein sequence ID" value="EOA88194.1"/>
    <property type="molecule type" value="Genomic_DNA"/>
</dbReference>
<dbReference type="RefSeq" id="XP_008024098.1">
    <property type="nucleotide sequence ID" value="XM_008025907.1"/>
</dbReference>
<dbReference type="GeneID" id="19404407"/>
<proteinExistence type="predicted"/>
<reference evidence="1 2" key="2">
    <citation type="journal article" date="2013" name="PLoS Genet.">
        <title>Comparative genome structure, secondary metabolite, and effector coding capacity across Cochliobolus pathogens.</title>
        <authorList>
            <person name="Condon B.J."/>
            <person name="Leng Y."/>
            <person name="Wu D."/>
            <person name="Bushley K.E."/>
            <person name="Ohm R.A."/>
            <person name="Otillar R."/>
            <person name="Martin J."/>
            <person name="Schackwitz W."/>
            <person name="Grimwood J."/>
            <person name="MohdZainudin N."/>
            <person name="Xue C."/>
            <person name="Wang R."/>
            <person name="Manning V.A."/>
            <person name="Dhillon B."/>
            <person name="Tu Z.J."/>
            <person name="Steffenson B.J."/>
            <person name="Salamov A."/>
            <person name="Sun H."/>
            <person name="Lowry S."/>
            <person name="LaButti K."/>
            <person name="Han J."/>
            <person name="Copeland A."/>
            <person name="Lindquist E."/>
            <person name="Barry K."/>
            <person name="Schmutz J."/>
            <person name="Baker S.E."/>
            <person name="Ciuffetti L.M."/>
            <person name="Grigoriev I.V."/>
            <person name="Zhong S."/>
            <person name="Turgeon B.G."/>
        </authorList>
    </citation>
    <scope>NUCLEOTIDE SEQUENCE [LARGE SCALE GENOMIC DNA]</scope>
    <source>
        <strain evidence="2">28A</strain>
    </source>
</reference>
<dbReference type="eggNOG" id="ENOG502RI5K">
    <property type="taxonomic scope" value="Eukaryota"/>
</dbReference>
<sequence>MDTIASSPERFPAIEEAVTPLLIRSQGLCKELRDIKKQQRSWSTEREKKEVEKRTEIWQAERNIRRAIQPFAKTSCLSLCESICNNLPREIRDMIYEYLYDHDTIYVGPEYFTKTTQPCQLSLKAHYWDNEYVGRDMQREIVESWYRTTLFYFYDKAANVKVTQQFLVTDKWGLGIEPRHFFCHARIELCMDNVLHRRRGSPYYDKGPCCVVTDAGHKLIKSLKNFEGLPNHVEFFIRIHTYNAPETGCMSKEELRDAIRVVVKELETLHQGGHRLILQWPNLDNVELSWKKDSFSVDGWTKRLEVAAELVPEEMSEQGMSDEDATI</sequence>
<dbReference type="AlphaFoldDB" id="R0KFX3"/>
<keyword evidence="2" id="KW-1185">Reference proteome</keyword>
<protein>
    <submittedName>
        <fullName evidence="1">Uncharacterized protein</fullName>
    </submittedName>
</protein>
<accession>R0KFX3</accession>
<evidence type="ECO:0000313" key="2">
    <source>
        <dbReference type="Proteomes" id="UP000016935"/>
    </source>
</evidence>
<dbReference type="OrthoDB" id="3684889at2759"/>
<dbReference type="HOGENOM" id="CLU_073660_0_0_1"/>
<dbReference type="Proteomes" id="UP000016935">
    <property type="component" value="Unassembled WGS sequence"/>
</dbReference>
<reference evidence="1 2" key="1">
    <citation type="journal article" date="2012" name="PLoS Pathog.">
        <title>Diverse lifestyles and strategies of plant pathogenesis encoded in the genomes of eighteen Dothideomycetes fungi.</title>
        <authorList>
            <person name="Ohm R.A."/>
            <person name="Feau N."/>
            <person name="Henrissat B."/>
            <person name="Schoch C.L."/>
            <person name="Horwitz B.A."/>
            <person name="Barry K.W."/>
            <person name="Condon B.J."/>
            <person name="Copeland A.C."/>
            <person name="Dhillon B."/>
            <person name="Glaser F."/>
            <person name="Hesse C.N."/>
            <person name="Kosti I."/>
            <person name="LaButti K."/>
            <person name="Lindquist E.A."/>
            <person name="Lucas S."/>
            <person name="Salamov A.A."/>
            <person name="Bradshaw R.E."/>
            <person name="Ciuffetti L."/>
            <person name="Hamelin R.C."/>
            <person name="Kema G.H.J."/>
            <person name="Lawrence C."/>
            <person name="Scott J.A."/>
            <person name="Spatafora J.W."/>
            <person name="Turgeon B.G."/>
            <person name="de Wit P.J.G.M."/>
            <person name="Zhong S."/>
            <person name="Goodwin S.B."/>
            <person name="Grigoriev I.V."/>
        </authorList>
    </citation>
    <scope>NUCLEOTIDE SEQUENCE [LARGE SCALE GENOMIC DNA]</scope>
    <source>
        <strain evidence="2">28A</strain>
    </source>
</reference>
<evidence type="ECO:0000313" key="1">
    <source>
        <dbReference type="EMBL" id="EOA88194.1"/>
    </source>
</evidence>